<reference evidence="2 3" key="1">
    <citation type="submission" date="2019-10" db="EMBL/GenBank/DDBJ databases">
        <title>Whole genome shotgun sequence of Acrocarpospora corrugata NBRC 13972.</title>
        <authorList>
            <person name="Ichikawa N."/>
            <person name="Kimura A."/>
            <person name="Kitahashi Y."/>
            <person name="Komaki H."/>
            <person name="Oguchi A."/>
        </authorList>
    </citation>
    <scope>NUCLEOTIDE SEQUENCE [LARGE SCALE GENOMIC DNA]</scope>
    <source>
        <strain evidence="2 3">NBRC 13972</strain>
    </source>
</reference>
<gene>
    <name evidence="2" type="ORF">Acor_31360</name>
</gene>
<evidence type="ECO:0000313" key="2">
    <source>
        <dbReference type="EMBL" id="GES01072.1"/>
    </source>
</evidence>
<evidence type="ECO:0000313" key="3">
    <source>
        <dbReference type="Proteomes" id="UP000334990"/>
    </source>
</evidence>
<keyword evidence="3" id="KW-1185">Reference proteome</keyword>
<dbReference type="EMBL" id="BLAD01000048">
    <property type="protein sequence ID" value="GES01072.1"/>
    <property type="molecule type" value="Genomic_DNA"/>
</dbReference>
<sequence length="166" mass="17913">MGVALQALAGGYAAYGDGHGWPGSGPAAWSTNWVFFLGFGPLLLLPLLLPDGRLPSPRWRPVLWVLIAAMAVLQLLIMFRDRVWVWGHEEPNPVGFLPTSQAAIAFGVMIVALGVAGVAALAVRLRHTSPYGEQRRQLVPVFFAAAVAALWWPIPCCRSTRRSGCG</sequence>
<feature type="transmembrane region" description="Helical" evidence="1">
    <location>
        <begin position="61"/>
        <end position="79"/>
    </location>
</feature>
<dbReference type="RefSeq" id="WP_155337372.1">
    <property type="nucleotide sequence ID" value="NZ_BAAABN010000002.1"/>
</dbReference>
<keyword evidence="1" id="KW-0472">Membrane</keyword>
<keyword evidence="1" id="KW-0812">Transmembrane</keyword>
<keyword evidence="1" id="KW-1133">Transmembrane helix</keyword>
<dbReference type="OrthoDB" id="227596at2"/>
<proteinExistence type="predicted"/>
<name>A0A5M3VZA1_9ACTN</name>
<dbReference type="Proteomes" id="UP000334990">
    <property type="component" value="Unassembled WGS sequence"/>
</dbReference>
<protein>
    <submittedName>
        <fullName evidence="2">Uncharacterized protein</fullName>
    </submittedName>
</protein>
<evidence type="ECO:0000256" key="1">
    <source>
        <dbReference type="SAM" id="Phobius"/>
    </source>
</evidence>
<accession>A0A5M3VZA1</accession>
<feature type="transmembrane region" description="Helical" evidence="1">
    <location>
        <begin position="137"/>
        <end position="154"/>
    </location>
</feature>
<feature type="transmembrane region" description="Helical" evidence="1">
    <location>
        <begin position="99"/>
        <end position="125"/>
    </location>
</feature>
<comment type="caution">
    <text evidence="2">The sequence shown here is derived from an EMBL/GenBank/DDBJ whole genome shotgun (WGS) entry which is preliminary data.</text>
</comment>
<dbReference type="AlphaFoldDB" id="A0A5M3VZA1"/>
<organism evidence="2 3">
    <name type="scientific">Acrocarpospora corrugata</name>
    <dbReference type="NCBI Taxonomy" id="35763"/>
    <lineage>
        <taxon>Bacteria</taxon>
        <taxon>Bacillati</taxon>
        <taxon>Actinomycetota</taxon>
        <taxon>Actinomycetes</taxon>
        <taxon>Streptosporangiales</taxon>
        <taxon>Streptosporangiaceae</taxon>
        <taxon>Acrocarpospora</taxon>
    </lineage>
</organism>
<feature type="transmembrane region" description="Helical" evidence="1">
    <location>
        <begin position="32"/>
        <end position="49"/>
    </location>
</feature>